<dbReference type="InterPro" id="IPR002464">
    <property type="entry name" value="DNA/RNA_helicase_DEAH_CS"/>
</dbReference>
<dbReference type="GO" id="GO:0005524">
    <property type="term" value="F:ATP binding"/>
    <property type="evidence" value="ECO:0007669"/>
    <property type="project" value="UniProtKB-KW"/>
</dbReference>
<dbReference type="PANTHER" id="PTHR18934:SF91">
    <property type="entry name" value="PRE-MRNA-SPLICING FACTOR ATP-DEPENDENT RNA HELICASE PRP16"/>
    <property type="match status" value="1"/>
</dbReference>
<keyword evidence="4" id="KW-0547">Nucleotide-binding</keyword>
<dbReference type="InterPro" id="IPR007502">
    <property type="entry name" value="Helicase-assoc_dom"/>
</dbReference>
<dbReference type="InterPro" id="IPR011709">
    <property type="entry name" value="DEAD-box_helicase_OB_fold"/>
</dbReference>
<proteinExistence type="inferred from homology"/>
<keyword evidence="8" id="KW-0508">mRNA splicing</keyword>
<dbReference type="Pfam" id="PF07717">
    <property type="entry name" value="OB_NTP_bind"/>
    <property type="match status" value="1"/>
</dbReference>
<keyword evidence="9" id="KW-0539">Nucleus</keyword>
<evidence type="ECO:0000256" key="8">
    <source>
        <dbReference type="ARBA" id="ARBA00023187"/>
    </source>
</evidence>
<dbReference type="EMBL" id="MDYQ01000021">
    <property type="protein sequence ID" value="PRP87379.1"/>
    <property type="molecule type" value="Genomic_DNA"/>
</dbReference>
<feature type="domain" description="Helicase C-terminal" evidence="14">
    <location>
        <begin position="648"/>
        <end position="823"/>
    </location>
</feature>
<evidence type="ECO:0000256" key="6">
    <source>
        <dbReference type="ARBA" id="ARBA00022806"/>
    </source>
</evidence>
<dbReference type="Pfam" id="PF00271">
    <property type="entry name" value="Helicase_C"/>
    <property type="match status" value="1"/>
</dbReference>
<protein>
    <recommendedName>
        <fullName evidence="2">RNA helicase</fullName>
        <ecNumber evidence="2">3.6.4.13</ecNumber>
    </recommendedName>
</protein>
<keyword evidence="16" id="KW-1185">Reference proteome</keyword>
<dbReference type="Pfam" id="PF00270">
    <property type="entry name" value="DEAD"/>
    <property type="match status" value="1"/>
</dbReference>
<evidence type="ECO:0000256" key="2">
    <source>
        <dbReference type="ARBA" id="ARBA00012552"/>
    </source>
</evidence>
<dbReference type="InterPro" id="IPR027417">
    <property type="entry name" value="P-loop_NTPase"/>
</dbReference>
<evidence type="ECO:0000259" key="14">
    <source>
        <dbReference type="PROSITE" id="PS51194"/>
    </source>
</evidence>
<name>A0A2P6NTT4_9EUKA</name>
<dbReference type="InterPro" id="IPR014001">
    <property type="entry name" value="Helicase_ATP-bd"/>
</dbReference>
<dbReference type="InParanoid" id="A0A2P6NTT4"/>
<reference evidence="15 16" key="1">
    <citation type="journal article" date="2018" name="Genome Biol. Evol.">
        <title>Multiple Roots of Fruiting Body Formation in Amoebozoa.</title>
        <authorList>
            <person name="Hillmann F."/>
            <person name="Forbes G."/>
            <person name="Novohradska S."/>
            <person name="Ferling I."/>
            <person name="Riege K."/>
            <person name="Groth M."/>
            <person name="Westermann M."/>
            <person name="Marz M."/>
            <person name="Spaller T."/>
            <person name="Winckler T."/>
            <person name="Schaap P."/>
            <person name="Glockner G."/>
        </authorList>
    </citation>
    <scope>NUCLEOTIDE SEQUENCE [LARGE SCALE GENOMIC DNA]</scope>
    <source>
        <strain evidence="15 16">Jena</strain>
    </source>
</reference>
<dbReference type="FunFam" id="3.40.50.300:FF:000007">
    <property type="entry name" value="Pre-mRNA-splicing factor ATP-dependent RNA helicase"/>
    <property type="match status" value="1"/>
</dbReference>
<keyword evidence="7" id="KW-0067">ATP-binding</keyword>
<comment type="subcellular location">
    <subcellularLocation>
        <location evidence="1">Nucleus</location>
    </subcellularLocation>
</comment>
<feature type="compositionally biased region" description="Basic and acidic residues" evidence="12">
    <location>
        <begin position="1100"/>
        <end position="1112"/>
    </location>
</feature>
<evidence type="ECO:0000256" key="9">
    <source>
        <dbReference type="ARBA" id="ARBA00023242"/>
    </source>
</evidence>
<evidence type="ECO:0000313" key="15">
    <source>
        <dbReference type="EMBL" id="PRP87379.1"/>
    </source>
</evidence>
<dbReference type="SUPFAM" id="SSF52540">
    <property type="entry name" value="P-loop containing nucleoside triphosphate hydrolases"/>
    <property type="match status" value="1"/>
</dbReference>
<dbReference type="PROSITE" id="PS51194">
    <property type="entry name" value="HELICASE_CTER"/>
    <property type="match status" value="1"/>
</dbReference>
<feature type="compositionally biased region" description="Basic and acidic residues" evidence="12">
    <location>
        <begin position="187"/>
        <end position="200"/>
    </location>
</feature>
<dbReference type="FunFam" id="1.20.120.1080:FF:000018">
    <property type="entry name" value="Pre-mRNA-splicing factor ATP-dependent RNA helicase prp16"/>
    <property type="match status" value="1"/>
</dbReference>
<dbReference type="InterPro" id="IPR001650">
    <property type="entry name" value="Helicase_C-like"/>
</dbReference>
<feature type="compositionally biased region" description="Basic and acidic residues" evidence="12">
    <location>
        <begin position="109"/>
        <end position="158"/>
    </location>
</feature>
<evidence type="ECO:0000256" key="10">
    <source>
        <dbReference type="ARBA" id="ARBA00038040"/>
    </source>
</evidence>
<feature type="region of interest" description="Disordered" evidence="12">
    <location>
        <begin position="63"/>
        <end position="241"/>
    </location>
</feature>
<dbReference type="PROSITE" id="PS00690">
    <property type="entry name" value="DEAH_ATP_HELICASE"/>
    <property type="match status" value="1"/>
</dbReference>
<dbReference type="Pfam" id="PF21010">
    <property type="entry name" value="HA2_C"/>
    <property type="match status" value="1"/>
</dbReference>
<keyword evidence="6 15" id="KW-0347">Helicase</keyword>
<dbReference type="Gene3D" id="3.40.50.300">
    <property type="entry name" value="P-loop containing nucleotide triphosphate hydrolases"/>
    <property type="match status" value="2"/>
</dbReference>
<keyword evidence="5" id="KW-0378">Hydrolase</keyword>
<feature type="compositionally biased region" description="Low complexity" evidence="12">
    <location>
        <begin position="160"/>
        <end position="179"/>
    </location>
</feature>
<dbReference type="EC" id="3.6.4.13" evidence="2"/>
<dbReference type="Proteomes" id="UP000241769">
    <property type="component" value="Unassembled WGS sequence"/>
</dbReference>
<dbReference type="GO" id="GO:0005634">
    <property type="term" value="C:nucleus"/>
    <property type="evidence" value="ECO:0007669"/>
    <property type="project" value="UniProtKB-SubCell"/>
</dbReference>
<dbReference type="PROSITE" id="PS51192">
    <property type="entry name" value="HELICASE_ATP_BIND_1"/>
    <property type="match status" value="1"/>
</dbReference>
<sequence>MSCLKTPIRCEMFRENCTTSHHISANSFTDMTSTRKPYQKNKGNVDESFGVTGFQQKSERLASFGETRGGLYVPDRPASNSEESRDDDGNKTFKQPQSLLGLDTLAVQKKRERDEAQKNADQKKKFYRTHEPDTPSHPGGVDKDALDKISSREKDRRYRGSGQDDYSSSSSGSRGSDSSEPNTPVGSERRTRRRDDEPKNHRGTRVDATPRPGQRGTMAPPMNVDDRHGGRRQNYEMNPEDETNFDREYYDNEESGQVVDNKKNPFLGDEEKFRKMEEEMKKKIKPASVRAKSRQFNEDNDRWEKNRILTAGVVRETSVEMEFEEDLETRIHVQPPFLDGRNVLTKQVTPILPVKDLTCDLAVIAKQGSMLLREYRERQDRKKSTTKFWELAGSAMGNIVGVKKVDEEAPQVKEDGDVDYRTNSQFGNHLTKKSEAVSAFAMTKTLKQQREFLPVFECRSELLRTIRDNNVIVIVGETGSGKTTQLTQYLHEDGYTSLGMIGCTQPRRVAAVSVAKRVSEEMGCELGSTVGYAIRFEDRTDESTVIKYMTDGVLLRESLREPDLDMYSVIIMDEAHERSLHTDVLFGILRKVIQRRRDLKLIVTSATMDSEKFSRFFGTIPIFTIPGRTFPVDVLFHKTICEDYVEAAVKQILTVHLSHPPGDILVFMTGQEDIEATCGLVKERAEEVDGCAPILMLPIYSQLPADLQAKIFDRSENDVRKCIVATNIAETSLTVDGILYVIDTGYCKLKVYNPRVGMDSLQVFPISQANARQRSGRAGRTGPGTAFRLYTEDSFWNQMLSNTVPEIQRTNLANVVLLLKSLGVVNLLEFDFMDPPPADTILNSMYQLWILGALDNLGNLTSLGRKMAEFPLDPPLSKMIIMSEDYGCTSEIATIVSMLSVPTVFFRPKNRENESDLAREKFFVPESDHLTLLNVYQQWKSNGFRSDWCSEHFVHAKAMLKVRAQLLDILKQQKMELLSCGTDWDVVRQVICSAFFHHAGRFKGIGEYLNMRNGMPCHLHPTSALYGLGYTPDYIVYHELVMTSKEYMQCVTAVDAHWLAEMGPMFYSIKDNEMNKLERLKMQKESKRKMEEEYSNQMQIEKEKKRDEETHYRANKIKQQVVEPGTPRRTPSRQLGL</sequence>
<comment type="catalytic activity">
    <reaction evidence="11">
        <text>ATP + H2O = ADP + phosphate + H(+)</text>
        <dbReference type="Rhea" id="RHEA:13065"/>
        <dbReference type="ChEBI" id="CHEBI:15377"/>
        <dbReference type="ChEBI" id="CHEBI:15378"/>
        <dbReference type="ChEBI" id="CHEBI:30616"/>
        <dbReference type="ChEBI" id="CHEBI:43474"/>
        <dbReference type="ChEBI" id="CHEBI:456216"/>
        <dbReference type="EC" id="3.6.4.13"/>
    </reaction>
</comment>
<evidence type="ECO:0000256" key="4">
    <source>
        <dbReference type="ARBA" id="ARBA00022741"/>
    </source>
</evidence>
<evidence type="ECO:0000259" key="13">
    <source>
        <dbReference type="PROSITE" id="PS51192"/>
    </source>
</evidence>
<dbReference type="InterPro" id="IPR048333">
    <property type="entry name" value="HA2_WH"/>
</dbReference>
<dbReference type="FunFam" id="3.40.50.300:FF:000615">
    <property type="entry name" value="pre-mRNA-splicing factor ATP-dependent RNA helicase DEAH7"/>
    <property type="match status" value="1"/>
</dbReference>
<dbReference type="AlphaFoldDB" id="A0A2P6NTT4"/>
<dbReference type="PANTHER" id="PTHR18934">
    <property type="entry name" value="ATP-DEPENDENT RNA HELICASE"/>
    <property type="match status" value="1"/>
</dbReference>
<dbReference type="GO" id="GO:0000398">
    <property type="term" value="P:mRNA splicing, via spliceosome"/>
    <property type="evidence" value="ECO:0007669"/>
    <property type="project" value="UniProtKB-ARBA"/>
</dbReference>
<evidence type="ECO:0000256" key="5">
    <source>
        <dbReference type="ARBA" id="ARBA00022801"/>
    </source>
</evidence>
<evidence type="ECO:0000313" key="16">
    <source>
        <dbReference type="Proteomes" id="UP000241769"/>
    </source>
</evidence>
<evidence type="ECO:0000256" key="1">
    <source>
        <dbReference type="ARBA" id="ARBA00004123"/>
    </source>
</evidence>
<organism evidence="15 16">
    <name type="scientific">Planoprotostelium fungivorum</name>
    <dbReference type="NCBI Taxonomy" id="1890364"/>
    <lineage>
        <taxon>Eukaryota</taxon>
        <taxon>Amoebozoa</taxon>
        <taxon>Evosea</taxon>
        <taxon>Variosea</taxon>
        <taxon>Cavosteliida</taxon>
        <taxon>Cavosteliaceae</taxon>
        <taxon>Planoprotostelium</taxon>
    </lineage>
</organism>
<dbReference type="GO" id="GO:0034458">
    <property type="term" value="F:3'-5' RNA helicase activity"/>
    <property type="evidence" value="ECO:0007669"/>
    <property type="project" value="TreeGrafter"/>
</dbReference>
<dbReference type="SMART" id="SM00847">
    <property type="entry name" value="HA2"/>
    <property type="match status" value="1"/>
</dbReference>
<comment type="similarity">
    <text evidence="10">Belongs to the DEAD box helicase family. DEAH subfamily. PRP16 sub-subfamily.</text>
</comment>
<feature type="domain" description="Helicase ATP-binding" evidence="13">
    <location>
        <begin position="463"/>
        <end position="626"/>
    </location>
</feature>
<dbReference type="SMART" id="SM00487">
    <property type="entry name" value="DEXDc"/>
    <property type="match status" value="1"/>
</dbReference>
<dbReference type="OrthoDB" id="10253254at2759"/>
<feature type="region of interest" description="Disordered" evidence="12">
    <location>
        <begin position="1086"/>
        <end position="1137"/>
    </location>
</feature>
<dbReference type="STRING" id="1890364.A0A2P6NTT4"/>
<evidence type="ECO:0000256" key="12">
    <source>
        <dbReference type="SAM" id="MobiDB-lite"/>
    </source>
</evidence>
<dbReference type="SMART" id="SM00490">
    <property type="entry name" value="HELICc"/>
    <property type="match status" value="1"/>
</dbReference>
<evidence type="ECO:0000256" key="7">
    <source>
        <dbReference type="ARBA" id="ARBA00022840"/>
    </source>
</evidence>
<dbReference type="CDD" id="cd18791">
    <property type="entry name" value="SF2_C_RHA"/>
    <property type="match status" value="1"/>
</dbReference>
<keyword evidence="3" id="KW-0507">mRNA processing</keyword>
<accession>A0A2P6NTT4</accession>
<gene>
    <name evidence="15" type="ORF">PROFUN_01641</name>
</gene>
<dbReference type="InterPro" id="IPR011545">
    <property type="entry name" value="DEAD/DEAH_box_helicase_dom"/>
</dbReference>
<dbReference type="GO" id="GO:0003723">
    <property type="term" value="F:RNA binding"/>
    <property type="evidence" value="ECO:0007669"/>
    <property type="project" value="TreeGrafter"/>
</dbReference>
<dbReference type="GO" id="GO:0016787">
    <property type="term" value="F:hydrolase activity"/>
    <property type="evidence" value="ECO:0007669"/>
    <property type="project" value="UniProtKB-KW"/>
</dbReference>
<dbReference type="FunCoup" id="A0A2P6NTT4">
    <property type="interactions" value="719"/>
</dbReference>
<dbReference type="Gene3D" id="1.20.120.1080">
    <property type="match status" value="1"/>
</dbReference>
<dbReference type="Pfam" id="PF04408">
    <property type="entry name" value="WHD_HA2"/>
    <property type="match status" value="1"/>
</dbReference>
<comment type="caution">
    <text evidence="15">The sequence shown here is derived from an EMBL/GenBank/DDBJ whole genome shotgun (WGS) entry which is preliminary data.</text>
</comment>
<evidence type="ECO:0000256" key="11">
    <source>
        <dbReference type="ARBA" id="ARBA00047984"/>
    </source>
</evidence>
<evidence type="ECO:0000256" key="3">
    <source>
        <dbReference type="ARBA" id="ARBA00022664"/>
    </source>
</evidence>